<dbReference type="AlphaFoldDB" id="A0AAW2HKW5"/>
<feature type="transmembrane region" description="Helical" evidence="9">
    <location>
        <begin position="197"/>
        <end position="220"/>
    </location>
</feature>
<feature type="transmembrane region" description="Helical" evidence="9">
    <location>
        <begin position="151"/>
        <end position="174"/>
    </location>
</feature>
<dbReference type="PANTHER" id="PTHR45695:SF37">
    <property type="entry name" value="FREE FATTY ACID RECEPTOR 4-LIKE"/>
    <property type="match status" value="1"/>
</dbReference>
<evidence type="ECO:0000256" key="3">
    <source>
        <dbReference type="ARBA" id="ARBA00022692"/>
    </source>
</evidence>
<evidence type="ECO:0000256" key="6">
    <source>
        <dbReference type="ARBA" id="ARBA00023136"/>
    </source>
</evidence>
<proteinExistence type="inferred from homology"/>
<keyword evidence="5" id="KW-0297">G-protein coupled receptor</keyword>
<evidence type="ECO:0000256" key="5">
    <source>
        <dbReference type="ARBA" id="ARBA00023040"/>
    </source>
</evidence>
<evidence type="ECO:0000256" key="2">
    <source>
        <dbReference type="ARBA" id="ARBA00010663"/>
    </source>
</evidence>
<feature type="transmembrane region" description="Helical" evidence="9">
    <location>
        <begin position="75"/>
        <end position="99"/>
    </location>
</feature>
<keyword evidence="6 9" id="KW-0472">Membrane</keyword>
<evidence type="ECO:0000259" key="10">
    <source>
        <dbReference type="PROSITE" id="PS50262"/>
    </source>
</evidence>
<dbReference type="EMBL" id="JARGDH010000004">
    <property type="protein sequence ID" value="KAL0270298.1"/>
    <property type="molecule type" value="Genomic_DNA"/>
</dbReference>
<feature type="transmembrane region" description="Helical" evidence="9">
    <location>
        <begin position="111"/>
        <end position="130"/>
    </location>
</feature>
<sequence>MVAANSSYVFGTDAVGGWGPRYFYTFYSEFGDRKGAAEAEVTVLALTFLLSVVLNVMIAYAVLRYREMRTVTNCFLLNLTAADLVFAMGIPAVAVTRVTQEWVLGDVVCRILPYSQFVCGFVLLWTLTLISMDRHRCIVVPPYRSRLTPRLAAALTLGTWLIATILFLPVVYWFQQQTADNKLTICTLVFPKTEKVNLSLCFTIPVLLLACLLPMSLLVYHYQRIFKKLMKTRNRWLGNLPEVEVSQSRRQSSLSVMGNIIAPWAKKGQIGLGPQHEEIRLAKHIRVVRVLLLNVVAVLLMWLPITILMFLIYLDGSRPNEDTDFFLRSHHFIWALLVALLNTIVNPLLYGVLSENFRSCFAKLWFGSYRKRKSNNTFYADAAKTYPSRSNNDTVIRYQENASSGNQSSARWNDVYSVVQAKNGLATRPV</sequence>
<keyword evidence="4 9" id="KW-1133">Transmembrane helix</keyword>
<dbReference type="InterPro" id="IPR000611">
    <property type="entry name" value="NPY_rcpt"/>
</dbReference>
<evidence type="ECO:0000256" key="1">
    <source>
        <dbReference type="ARBA" id="ARBA00004141"/>
    </source>
</evidence>
<dbReference type="PROSITE" id="PS50262">
    <property type="entry name" value="G_PROTEIN_RECEP_F1_2"/>
    <property type="match status" value="1"/>
</dbReference>
<evidence type="ECO:0000256" key="4">
    <source>
        <dbReference type="ARBA" id="ARBA00022989"/>
    </source>
</evidence>
<comment type="similarity">
    <text evidence="2">Belongs to the G-protein coupled receptor 1 family.</text>
</comment>
<dbReference type="InterPro" id="IPR017452">
    <property type="entry name" value="GPCR_Rhodpsn_7TM"/>
</dbReference>
<feature type="transmembrane region" description="Helical" evidence="9">
    <location>
        <begin position="332"/>
        <end position="353"/>
    </location>
</feature>
<keyword evidence="8" id="KW-0807">Transducer</keyword>
<protein>
    <recommendedName>
        <fullName evidence="10">G-protein coupled receptors family 1 profile domain-containing protein</fullName>
    </recommendedName>
</protein>
<feature type="transmembrane region" description="Helical" evidence="9">
    <location>
        <begin position="290"/>
        <end position="312"/>
    </location>
</feature>
<dbReference type="PRINTS" id="PR00237">
    <property type="entry name" value="GPCRRHODOPSN"/>
</dbReference>
<dbReference type="SUPFAM" id="SSF81321">
    <property type="entry name" value="Family A G protein-coupled receptor-like"/>
    <property type="match status" value="1"/>
</dbReference>
<keyword evidence="3 9" id="KW-0812">Transmembrane</keyword>
<gene>
    <name evidence="11" type="ORF">PYX00_007763</name>
</gene>
<dbReference type="GO" id="GO:0005886">
    <property type="term" value="C:plasma membrane"/>
    <property type="evidence" value="ECO:0007669"/>
    <property type="project" value="TreeGrafter"/>
</dbReference>
<evidence type="ECO:0000256" key="9">
    <source>
        <dbReference type="SAM" id="Phobius"/>
    </source>
</evidence>
<dbReference type="PRINTS" id="PR01012">
    <property type="entry name" value="NRPEPTIDEYR"/>
</dbReference>
<reference evidence="11" key="1">
    <citation type="journal article" date="2024" name="Gigascience">
        <title>Chromosome-level genome of the poultry shaft louse Menopon gallinae provides insight into the host-switching and adaptive evolution of parasitic lice.</title>
        <authorList>
            <person name="Xu Y."/>
            <person name="Ma L."/>
            <person name="Liu S."/>
            <person name="Liang Y."/>
            <person name="Liu Q."/>
            <person name="He Z."/>
            <person name="Tian L."/>
            <person name="Duan Y."/>
            <person name="Cai W."/>
            <person name="Li H."/>
            <person name="Song F."/>
        </authorList>
    </citation>
    <scope>NUCLEOTIDE SEQUENCE</scope>
    <source>
        <strain evidence="11">Cailab_2023a</strain>
    </source>
</reference>
<dbReference type="PANTHER" id="PTHR45695">
    <property type="entry name" value="LEUCOKININ RECEPTOR-RELATED"/>
    <property type="match status" value="1"/>
</dbReference>
<dbReference type="CDD" id="cd00637">
    <property type="entry name" value="7tm_classA_rhodopsin-like"/>
    <property type="match status" value="1"/>
</dbReference>
<dbReference type="Pfam" id="PF00001">
    <property type="entry name" value="7tm_1"/>
    <property type="match status" value="1"/>
</dbReference>
<accession>A0AAW2HKW5</accession>
<evidence type="ECO:0000313" key="11">
    <source>
        <dbReference type="EMBL" id="KAL0270298.1"/>
    </source>
</evidence>
<dbReference type="GO" id="GO:0004983">
    <property type="term" value="F:neuropeptide Y receptor activity"/>
    <property type="evidence" value="ECO:0007669"/>
    <property type="project" value="InterPro"/>
</dbReference>
<dbReference type="InterPro" id="IPR000276">
    <property type="entry name" value="GPCR_Rhodpsn"/>
</dbReference>
<dbReference type="Gene3D" id="1.20.1070.10">
    <property type="entry name" value="Rhodopsin 7-helix transmembrane proteins"/>
    <property type="match status" value="1"/>
</dbReference>
<organism evidence="11">
    <name type="scientific">Menopon gallinae</name>
    <name type="common">poultry shaft louse</name>
    <dbReference type="NCBI Taxonomy" id="328185"/>
    <lineage>
        <taxon>Eukaryota</taxon>
        <taxon>Metazoa</taxon>
        <taxon>Ecdysozoa</taxon>
        <taxon>Arthropoda</taxon>
        <taxon>Hexapoda</taxon>
        <taxon>Insecta</taxon>
        <taxon>Pterygota</taxon>
        <taxon>Neoptera</taxon>
        <taxon>Paraneoptera</taxon>
        <taxon>Psocodea</taxon>
        <taxon>Troctomorpha</taxon>
        <taxon>Phthiraptera</taxon>
        <taxon>Amblycera</taxon>
        <taxon>Menoponidae</taxon>
        <taxon>Menopon</taxon>
    </lineage>
</organism>
<comment type="subcellular location">
    <subcellularLocation>
        <location evidence="1">Membrane</location>
        <topology evidence="1">Multi-pass membrane protein</topology>
    </subcellularLocation>
</comment>
<evidence type="ECO:0000256" key="8">
    <source>
        <dbReference type="ARBA" id="ARBA00023224"/>
    </source>
</evidence>
<feature type="transmembrane region" description="Helical" evidence="9">
    <location>
        <begin position="41"/>
        <end position="63"/>
    </location>
</feature>
<evidence type="ECO:0000256" key="7">
    <source>
        <dbReference type="ARBA" id="ARBA00023170"/>
    </source>
</evidence>
<name>A0AAW2HKW5_9NEOP</name>
<keyword evidence="7" id="KW-0675">Receptor</keyword>
<comment type="caution">
    <text evidence="11">The sequence shown here is derived from an EMBL/GenBank/DDBJ whole genome shotgun (WGS) entry which is preliminary data.</text>
</comment>
<feature type="domain" description="G-protein coupled receptors family 1 profile" evidence="10">
    <location>
        <begin position="54"/>
        <end position="350"/>
    </location>
</feature>